<dbReference type="CDD" id="cd08054">
    <property type="entry name" value="gp6"/>
    <property type="match status" value="1"/>
</dbReference>
<dbReference type="InterPro" id="IPR006450">
    <property type="entry name" value="Phage_HK97_gp6-like"/>
</dbReference>
<organism evidence="1 2">
    <name type="scientific">Novosphingobium silvae</name>
    <dbReference type="NCBI Taxonomy" id="2692619"/>
    <lineage>
        <taxon>Bacteria</taxon>
        <taxon>Pseudomonadati</taxon>
        <taxon>Pseudomonadota</taxon>
        <taxon>Alphaproteobacteria</taxon>
        <taxon>Sphingomonadales</taxon>
        <taxon>Sphingomonadaceae</taxon>
        <taxon>Novosphingobium</taxon>
    </lineage>
</organism>
<dbReference type="NCBIfam" id="TIGR01560">
    <property type="entry name" value="put_DNA_pack"/>
    <property type="match status" value="1"/>
</dbReference>
<proteinExistence type="predicted"/>
<dbReference type="Pfam" id="PF05135">
    <property type="entry name" value="Phage_connect_1"/>
    <property type="match status" value="1"/>
</dbReference>
<dbReference type="Gene3D" id="1.10.3230.30">
    <property type="entry name" value="Phage gp6-like head-tail connector protein"/>
    <property type="match status" value="1"/>
</dbReference>
<accession>A0A7X4GL19</accession>
<name>A0A7X4GL19_9SPHN</name>
<dbReference type="NCBIfam" id="TIGR02215">
    <property type="entry name" value="phage_chp_gp8"/>
    <property type="match status" value="1"/>
</dbReference>
<reference evidence="1 2" key="1">
    <citation type="submission" date="2019-12" db="EMBL/GenBank/DDBJ databases">
        <authorList>
            <person name="Feng G."/>
            <person name="Zhu H."/>
        </authorList>
    </citation>
    <scope>NUCLEOTIDE SEQUENCE [LARGE SCALE GENOMIC DNA]</scope>
    <source>
        <strain evidence="1 2">FGD1</strain>
    </source>
</reference>
<evidence type="ECO:0008006" key="3">
    <source>
        <dbReference type="Google" id="ProtNLM"/>
    </source>
</evidence>
<evidence type="ECO:0000313" key="1">
    <source>
        <dbReference type="EMBL" id="MYL99569.1"/>
    </source>
</evidence>
<dbReference type="AlphaFoldDB" id="A0A7X4GL19"/>
<sequence>MIFELLHAPFPEGYGEAILSIDECKAHLRVDGDDEDDLIGALRDASIEFVERYCSVKLAPTAGLIWQAAGFPSAFSTPIMLSVSPVTAITAITWADGSGNPVVGVPADYRLRARGDLLPAVGARWPSCAGGAVSVEFTAGYAPGDAPRSLIAAVRLFLGHLYKNREAVTDRGTEAEVPFGVRELCASFRRVLI</sequence>
<evidence type="ECO:0000313" key="2">
    <source>
        <dbReference type="Proteomes" id="UP000465810"/>
    </source>
</evidence>
<protein>
    <recommendedName>
        <fullName evidence="3">Phage gp6-like head-tail connector protein</fullName>
    </recommendedName>
</protein>
<keyword evidence="2" id="KW-1185">Reference proteome</keyword>
<comment type="caution">
    <text evidence="1">The sequence shown here is derived from an EMBL/GenBank/DDBJ whole genome shotgun (WGS) entry which is preliminary data.</text>
</comment>
<dbReference type="Proteomes" id="UP000465810">
    <property type="component" value="Unassembled WGS sequence"/>
</dbReference>
<dbReference type="RefSeq" id="WP_160987013.1">
    <property type="nucleotide sequence ID" value="NZ_WVTD01000017.1"/>
</dbReference>
<dbReference type="InterPro" id="IPR021146">
    <property type="entry name" value="Phage_gp6-like_head-tail"/>
</dbReference>
<gene>
    <name evidence="1" type="ORF">GR702_17545</name>
</gene>
<dbReference type="InterPro" id="IPR011738">
    <property type="entry name" value="Phage_CHP"/>
</dbReference>
<dbReference type="EMBL" id="WVTD01000017">
    <property type="protein sequence ID" value="MYL99569.1"/>
    <property type="molecule type" value="Genomic_DNA"/>
</dbReference>